<protein>
    <submittedName>
        <fullName evidence="3">Isochorismatase family protein</fullName>
    </submittedName>
</protein>
<dbReference type="GO" id="GO:0016787">
    <property type="term" value="F:hydrolase activity"/>
    <property type="evidence" value="ECO:0007669"/>
    <property type="project" value="UniProtKB-KW"/>
</dbReference>
<dbReference type="InterPro" id="IPR000868">
    <property type="entry name" value="Isochorismatase-like_dom"/>
</dbReference>
<sequence length="206" mass="21931">MQRDNANTAGGFYGSLNFGSRPVLLVVDFQRGFTEPGLTPLASNCDQPIASLNTLIRAFRGKGPIIHTVVAYRNVRVEAGPFLVKCASLATLEDGSAACEIDPRIDFDESNDLIIKKTQASAFHGTSLASLLSAYQCDSLIVTGCTTSGCVRASVVDALQNGFSPFVPADCVADRSQAQHDSNLVDMASKYAQVCSVTDLIDYLGQ</sequence>
<reference evidence="3 4" key="1">
    <citation type="submission" date="2020-07" db="EMBL/GenBank/DDBJ databases">
        <title>Taxonomic revisions and descriptions of new bacterial species based on genomic comparisons in the high-G+C-content subgroup of the family Alcaligenaceae.</title>
        <authorList>
            <person name="Szabo A."/>
            <person name="Felfoldi T."/>
        </authorList>
    </citation>
    <scope>NUCLEOTIDE SEQUENCE [LARGE SCALE GENOMIC DNA]</scope>
    <source>
        <strain evidence="3 4">DSM 25667</strain>
    </source>
</reference>
<evidence type="ECO:0000256" key="1">
    <source>
        <dbReference type="ARBA" id="ARBA00022801"/>
    </source>
</evidence>
<dbReference type="Proteomes" id="UP000554144">
    <property type="component" value="Unassembled WGS sequence"/>
</dbReference>
<proteinExistence type="predicted"/>
<dbReference type="PANTHER" id="PTHR43540:SF1">
    <property type="entry name" value="ISOCHORISMATASE HYDROLASE"/>
    <property type="match status" value="1"/>
</dbReference>
<dbReference type="EMBL" id="JACCEV010000001">
    <property type="protein sequence ID" value="NYT84024.1"/>
    <property type="molecule type" value="Genomic_DNA"/>
</dbReference>
<dbReference type="InterPro" id="IPR036380">
    <property type="entry name" value="Isochorismatase-like_sf"/>
</dbReference>
<accession>A0A853H1J0</accession>
<dbReference type="SUPFAM" id="SSF52499">
    <property type="entry name" value="Isochorismatase-like hydrolases"/>
    <property type="match status" value="1"/>
</dbReference>
<comment type="caution">
    <text evidence="3">The sequence shown here is derived from an EMBL/GenBank/DDBJ whole genome shotgun (WGS) entry which is preliminary data.</text>
</comment>
<dbReference type="PANTHER" id="PTHR43540">
    <property type="entry name" value="PEROXYUREIDOACRYLATE/UREIDOACRYLATE AMIDOHYDROLASE-RELATED"/>
    <property type="match status" value="1"/>
</dbReference>
<dbReference type="AlphaFoldDB" id="A0A853H1J0"/>
<evidence type="ECO:0000259" key="2">
    <source>
        <dbReference type="Pfam" id="PF00857"/>
    </source>
</evidence>
<organism evidence="3 4">
    <name type="scientific">Pollutimonas harenae</name>
    <dbReference type="NCBI Taxonomy" id="657015"/>
    <lineage>
        <taxon>Bacteria</taxon>
        <taxon>Pseudomonadati</taxon>
        <taxon>Pseudomonadota</taxon>
        <taxon>Betaproteobacteria</taxon>
        <taxon>Burkholderiales</taxon>
        <taxon>Alcaligenaceae</taxon>
        <taxon>Pollutimonas</taxon>
    </lineage>
</organism>
<dbReference type="OrthoDB" id="5360912at2"/>
<dbReference type="Pfam" id="PF00857">
    <property type="entry name" value="Isochorismatase"/>
    <property type="match status" value="1"/>
</dbReference>
<gene>
    <name evidence="3" type="ORF">H0A62_00275</name>
</gene>
<dbReference type="InterPro" id="IPR050272">
    <property type="entry name" value="Isochorismatase-like_hydrls"/>
</dbReference>
<keyword evidence="1" id="KW-0378">Hydrolase</keyword>
<feature type="domain" description="Isochorismatase-like" evidence="2">
    <location>
        <begin position="23"/>
        <end position="198"/>
    </location>
</feature>
<dbReference type="RefSeq" id="WP_130038779.1">
    <property type="nucleotide sequence ID" value="NZ_JACCEV010000001.1"/>
</dbReference>
<evidence type="ECO:0000313" key="4">
    <source>
        <dbReference type="Proteomes" id="UP000554144"/>
    </source>
</evidence>
<dbReference type="Gene3D" id="3.40.50.850">
    <property type="entry name" value="Isochorismatase-like"/>
    <property type="match status" value="1"/>
</dbReference>
<keyword evidence="4" id="KW-1185">Reference proteome</keyword>
<evidence type="ECO:0000313" key="3">
    <source>
        <dbReference type="EMBL" id="NYT84024.1"/>
    </source>
</evidence>
<name>A0A853H1J0_9BURK</name>